<organism evidence="8 9">
    <name type="scientific">Sporolactobacillus shoreae</name>
    <dbReference type="NCBI Taxonomy" id="1465501"/>
    <lineage>
        <taxon>Bacteria</taxon>
        <taxon>Bacillati</taxon>
        <taxon>Bacillota</taxon>
        <taxon>Bacilli</taxon>
        <taxon>Bacillales</taxon>
        <taxon>Sporolactobacillaceae</taxon>
        <taxon>Sporolactobacillus</taxon>
    </lineage>
</organism>
<protein>
    <submittedName>
        <fullName evidence="8">PTS lactose/cellobiose transporter subunit IIA</fullName>
    </submittedName>
</protein>
<dbReference type="SUPFAM" id="SSF46973">
    <property type="entry name" value="Enzyme IIa from lactose specific PTS, IIa-lac"/>
    <property type="match status" value="1"/>
</dbReference>
<evidence type="ECO:0000256" key="1">
    <source>
        <dbReference type="ARBA" id="ARBA00022448"/>
    </source>
</evidence>
<evidence type="ECO:0000256" key="6">
    <source>
        <dbReference type="PIRSR" id="PIRSR000699-2"/>
    </source>
</evidence>
<dbReference type="GO" id="GO:0016740">
    <property type="term" value="F:transferase activity"/>
    <property type="evidence" value="ECO:0007669"/>
    <property type="project" value="UniProtKB-KW"/>
</dbReference>
<proteinExistence type="predicted"/>
<dbReference type="Pfam" id="PF02255">
    <property type="entry name" value="PTS_IIA"/>
    <property type="match status" value="1"/>
</dbReference>
<evidence type="ECO:0000256" key="5">
    <source>
        <dbReference type="PIRSR" id="PIRSR000699-1"/>
    </source>
</evidence>
<keyword evidence="6" id="KW-0460">Magnesium</keyword>
<dbReference type="InterPro" id="IPR036542">
    <property type="entry name" value="PTS_IIA_lac/cel_sf"/>
</dbReference>
<keyword evidence="1" id="KW-0813">Transport</keyword>
<evidence type="ECO:0000256" key="7">
    <source>
        <dbReference type="PROSITE-ProRule" id="PRU00418"/>
    </source>
</evidence>
<dbReference type="GO" id="GO:0046872">
    <property type="term" value="F:metal ion binding"/>
    <property type="evidence" value="ECO:0007669"/>
    <property type="project" value="UniProtKB-KW"/>
</dbReference>
<name>A0A4Z0GLI2_9BACL</name>
<dbReference type="PROSITE" id="PS51095">
    <property type="entry name" value="PTS_EIIA_TYPE_3"/>
    <property type="match status" value="1"/>
</dbReference>
<gene>
    <name evidence="8" type="ORF">E4665_10605</name>
</gene>
<feature type="modified residue" description="Phosphohistidine; by HPr" evidence="7">
    <location>
        <position position="75"/>
    </location>
</feature>
<evidence type="ECO:0000256" key="2">
    <source>
        <dbReference type="ARBA" id="ARBA00022597"/>
    </source>
</evidence>
<evidence type="ECO:0000256" key="4">
    <source>
        <dbReference type="ARBA" id="ARBA00022683"/>
    </source>
</evidence>
<accession>A0A4Z0GLI2</accession>
<dbReference type="Proteomes" id="UP000298347">
    <property type="component" value="Unassembled WGS sequence"/>
</dbReference>
<keyword evidence="4" id="KW-0598">Phosphotransferase system</keyword>
<sequence length="113" mass="12749">MTDQSEAAVFQLILHGGNARGEAYEALDAAEDFDFDEAQKHIDAAEQEFLQGHKWQTETIRSANDGHTPSFLMVHAQDHVMTAQAELNLIKRIIANYELIAKLEKRVEALENK</sequence>
<feature type="active site" description="Tele-phosphohistidine intermediate" evidence="5">
    <location>
        <position position="75"/>
    </location>
</feature>
<dbReference type="Gene3D" id="1.20.58.80">
    <property type="entry name" value="Phosphotransferase system, lactose/cellobiose-type IIA subunit"/>
    <property type="match status" value="1"/>
</dbReference>
<dbReference type="PANTHER" id="PTHR34382:SF7">
    <property type="entry name" value="PTS SYSTEM N,N'-DIACETYLCHITOBIOSE-SPECIFIC EIIA COMPONENT"/>
    <property type="match status" value="1"/>
</dbReference>
<evidence type="ECO:0000313" key="8">
    <source>
        <dbReference type="EMBL" id="TGA97840.1"/>
    </source>
</evidence>
<reference evidence="8 9" key="1">
    <citation type="journal article" date="2015" name="Int. J. Syst. Evol. Microbiol.">
        <title>Sporolactobacillus shoreae sp. nov. and Sporolactobacillus spathodeae sp. nov., two spore-forming lactic acid bacteria isolated from tree barks in Thailand.</title>
        <authorList>
            <person name="Thamacharoensuk T."/>
            <person name="Kitahara M."/>
            <person name="Ohkuma M."/>
            <person name="Thongchul N."/>
            <person name="Tanasupawat S."/>
        </authorList>
    </citation>
    <scope>NUCLEOTIDE SEQUENCE [LARGE SCALE GENOMIC DNA]</scope>
    <source>
        <strain evidence="8 9">BK92</strain>
    </source>
</reference>
<evidence type="ECO:0000313" key="9">
    <source>
        <dbReference type="Proteomes" id="UP000298347"/>
    </source>
</evidence>
<keyword evidence="9" id="KW-1185">Reference proteome</keyword>
<keyword evidence="3" id="KW-0808">Transferase</keyword>
<dbReference type="PIRSF" id="PIRSF000699">
    <property type="entry name" value="PTS_IILac_III"/>
    <property type="match status" value="1"/>
</dbReference>
<feature type="binding site" evidence="6">
    <location>
        <position position="78"/>
    </location>
    <ligand>
        <name>Mg(2+)</name>
        <dbReference type="ChEBI" id="CHEBI:18420"/>
        <note>ligand shared between all trimeric partners</note>
    </ligand>
</feature>
<dbReference type="RefSeq" id="WP_135348772.1">
    <property type="nucleotide sequence ID" value="NZ_SRJD01000011.1"/>
</dbReference>
<evidence type="ECO:0000256" key="3">
    <source>
        <dbReference type="ARBA" id="ARBA00022679"/>
    </source>
</evidence>
<comment type="cofactor">
    <cofactor evidence="6">
        <name>Mg(2+)</name>
        <dbReference type="ChEBI" id="CHEBI:18420"/>
    </cofactor>
    <text evidence="6">Binds 1 Mg(2+) ion per trimer.</text>
</comment>
<dbReference type="PANTHER" id="PTHR34382">
    <property type="entry name" value="PTS SYSTEM N,N'-DIACETYLCHITOBIOSE-SPECIFIC EIIA COMPONENT"/>
    <property type="match status" value="1"/>
</dbReference>
<dbReference type="OrthoDB" id="350602at2"/>
<keyword evidence="2" id="KW-0762">Sugar transport</keyword>
<keyword evidence="6" id="KW-0479">Metal-binding</keyword>
<dbReference type="AlphaFoldDB" id="A0A4Z0GLI2"/>
<comment type="caution">
    <text evidence="8">The sequence shown here is derived from an EMBL/GenBank/DDBJ whole genome shotgun (WGS) entry which is preliminary data.</text>
</comment>
<dbReference type="InterPro" id="IPR003188">
    <property type="entry name" value="PTS_IIA_lac/cel"/>
</dbReference>
<dbReference type="GO" id="GO:0009401">
    <property type="term" value="P:phosphoenolpyruvate-dependent sugar phosphotransferase system"/>
    <property type="evidence" value="ECO:0007669"/>
    <property type="project" value="UniProtKB-KW"/>
</dbReference>
<dbReference type="EMBL" id="SRJD01000011">
    <property type="protein sequence ID" value="TGA97840.1"/>
    <property type="molecule type" value="Genomic_DNA"/>
</dbReference>